<dbReference type="Pfam" id="PF08751">
    <property type="entry name" value="TrwC"/>
    <property type="match status" value="1"/>
</dbReference>
<evidence type="ECO:0000313" key="5">
    <source>
        <dbReference type="Proteomes" id="UP000598120"/>
    </source>
</evidence>
<proteinExistence type="predicted"/>
<dbReference type="GO" id="GO:0005524">
    <property type="term" value="F:ATP binding"/>
    <property type="evidence" value="ECO:0007669"/>
    <property type="project" value="UniProtKB-KW"/>
</dbReference>
<name>A0A8J2TLG2_9FLAO</name>
<dbReference type="InterPro" id="IPR014862">
    <property type="entry name" value="TrwC"/>
</dbReference>
<keyword evidence="2" id="KW-0067">ATP-binding</keyword>
<feature type="domain" description="AAA+ ATPase" evidence="3">
    <location>
        <begin position="422"/>
        <end position="555"/>
    </location>
</feature>
<evidence type="ECO:0000256" key="1">
    <source>
        <dbReference type="ARBA" id="ARBA00022741"/>
    </source>
</evidence>
<dbReference type="PANTHER" id="PTHR43788:SF6">
    <property type="entry name" value="DNA HELICASE B"/>
    <property type="match status" value="1"/>
</dbReference>
<dbReference type="Pfam" id="PF13604">
    <property type="entry name" value="AAA_30"/>
    <property type="match status" value="1"/>
</dbReference>
<sequence>MFQSQTSAQAKNYFKDALSKADYYIEDQEMNGCFHGKIAMRLGIEGKTVDKDTFDKLCDNINPSTGDSLTQRTVKDRRVGYDISFHCPKSVSILHGLGTDKRVLKAFEQSVQETMLDIQQDAQARIRVQNQQDDRHTGELLWADFIHQTARPVGNNAPDCHLHAHIFCFNATYDQVEFKFKAGQFHNIKRDMPYHQARFQKRLADKLSSFGYDIRKTKNGFELAMIPQKAIDHFSKRTNLIGQVAKEKGIQSQKELDQLGARTRSGKKKGLTMEELREDWKKQLIKEGIDENVKEEKSTTDLSLTAEKSIEHSIDHVFTRNSVKRDRQILAEGYKYAIDNKHLSLDDIDRALEKNDNVFKVQVGSQRLCTTDLVHKEERKMVNIARSGIGRLHPLAFDFDVSKFKHLNPEQQNVIKHVMKSQNNLTMIRGGAGTGKTTLLKTIVPEIERTGKNVFLFAPTAEASRDVLKKEGFKKADTVARLLIDKKLQEQTKGQVIWVDEAGMLGSQDMVALMDVAEKQKARLVLSGDPKQHSAVNRGDAMRILQTVAHIPYASMETIYRQKEEHYKSAVKDISEGNIKTGFDKLESQGCIKECSPSDIDNVLVNDFLESKKQKKTALVIAPTKSKVRETNQAIRNGLRENGFLGKREKNVTIYENLHLTESEKKDLRNYRKGQIIQLNQNLEGLKRGSALSVDKIENKKIYVKDKEGKHHILPTQRAKDYDVYLTREIQLSLKDEIKITKNGFDTNGKRLNNGTQLRITKVNRKGEIEVVKESRSKNTIYKLEANYGNFDYAYASTSHSAQGKTVDKVFISQPAVTFPASNQKQFYVSVSRARENVTIYTDDKEDLLEQIQKSGDRQGATELIKHDYFKTKTIDINPEKTREVLKTQIKDIDYEPEL</sequence>
<dbReference type="InterPro" id="IPR003593">
    <property type="entry name" value="AAA+_ATPase"/>
</dbReference>
<dbReference type="NCBIfam" id="NF041492">
    <property type="entry name" value="MobF"/>
    <property type="match status" value="1"/>
</dbReference>
<dbReference type="SUPFAM" id="SSF52540">
    <property type="entry name" value="P-loop containing nucleoside triphosphate hydrolases"/>
    <property type="match status" value="2"/>
</dbReference>
<protein>
    <recommendedName>
        <fullName evidence="3">AAA+ ATPase domain-containing protein</fullName>
    </recommendedName>
</protein>
<evidence type="ECO:0000256" key="2">
    <source>
        <dbReference type="ARBA" id="ARBA00022840"/>
    </source>
</evidence>
<dbReference type="EMBL" id="BMIC01000001">
    <property type="protein sequence ID" value="GFZ79744.1"/>
    <property type="molecule type" value="Genomic_DNA"/>
</dbReference>
<dbReference type="InterPro" id="IPR014059">
    <property type="entry name" value="TraI/TrwC_relax"/>
</dbReference>
<dbReference type="InterPro" id="IPR027785">
    <property type="entry name" value="UvrD-like_helicase_C"/>
</dbReference>
<dbReference type="AlphaFoldDB" id="A0A8J2TLG2"/>
<keyword evidence="1" id="KW-0547">Nucleotide-binding</keyword>
<dbReference type="Proteomes" id="UP000598120">
    <property type="component" value="Unassembled WGS sequence"/>
</dbReference>
<dbReference type="NCBIfam" id="TIGR02686">
    <property type="entry name" value="relax_trwC"/>
    <property type="match status" value="1"/>
</dbReference>
<comment type="caution">
    <text evidence="4">The sequence shown here is derived from an EMBL/GenBank/DDBJ whole genome shotgun (WGS) entry which is preliminary data.</text>
</comment>
<dbReference type="PANTHER" id="PTHR43788">
    <property type="entry name" value="DNA2/NAM7 HELICASE FAMILY MEMBER"/>
    <property type="match status" value="1"/>
</dbReference>
<organism evidence="4 5">
    <name type="scientific">Aquaticitalea lipolytica</name>
    <dbReference type="NCBI Taxonomy" id="1247562"/>
    <lineage>
        <taxon>Bacteria</taxon>
        <taxon>Pseudomonadati</taxon>
        <taxon>Bacteroidota</taxon>
        <taxon>Flavobacteriia</taxon>
        <taxon>Flavobacteriales</taxon>
        <taxon>Flavobacteriaceae</taxon>
        <taxon>Aquaticitalea</taxon>
    </lineage>
</organism>
<dbReference type="SMART" id="SM00382">
    <property type="entry name" value="AAA"/>
    <property type="match status" value="1"/>
</dbReference>
<reference evidence="4 5" key="1">
    <citation type="journal article" date="2014" name="Int. J. Syst. Evol. Microbiol.">
        <title>Complete genome sequence of Corynebacterium casei LMG S-19264T (=DSM 44701T), isolated from a smear-ripened cheese.</title>
        <authorList>
            <consortium name="US DOE Joint Genome Institute (JGI-PGF)"/>
            <person name="Walter F."/>
            <person name="Albersmeier A."/>
            <person name="Kalinowski J."/>
            <person name="Ruckert C."/>
        </authorList>
    </citation>
    <scope>NUCLEOTIDE SEQUENCE [LARGE SCALE GENOMIC DNA]</scope>
    <source>
        <strain evidence="4 5">CGMCC 1.15295</strain>
    </source>
</reference>
<accession>A0A8J2TLG2</accession>
<evidence type="ECO:0000313" key="4">
    <source>
        <dbReference type="EMBL" id="GFZ79744.1"/>
    </source>
</evidence>
<evidence type="ECO:0000259" key="3">
    <source>
        <dbReference type="SMART" id="SM00382"/>
    </source>
</evidence>
<dbReference type="Pfam" id="PF13538">
    <property type="entry name" value="UvrD_C_2"/>
    <property type="match status" value="1"/>
</dbReference>
<dbReference type="SUPFAM" id="SSF55464">
    <property type="entry name" value="Origin of replication-binding domain, RBD-like"/>
    <property type="match status" value="1"/>
</dbReference>
<dbReference type="GO" id="GO:0003678">
    <property type="term" value="F:DNA helicase activity"/>
    <property type="evidence" value="ECO:0007669"/>
    <property type="project" value="UniProtKB-ARBA"/>
</dbReference>
<gene>
    <name evidence="4" type="ORF">GCM10011531_07070</name>
</gene>
<dbReference type="CDD" id="cd18809">
    <property type="entry name" value="SF1_C_RecD"/>
    <property type="match status" value="1"/>
</dbReference>
<dbReference type="InterPro" id="IPR050534">
    <property type="entry name" value="Coronavir_polyprotein_1ab"/>
</dbReference>
<dbReference type="InterPro" id="IPR027417">
    <property type="entry name" value="P-loop_NTPase"/>
</dbReference>
<dbReference type="Gene3D" id="3.40.50.300">
    <property type="entry name" value="P-loop containing nucleotide triphosphate hydrolases"/>
    <property type="match status" value="2"/>
</dbReference>
<keyword evidence="5" id="KW-1185">Reference proteome</keyword>